<dbReference type="Pfam" id="PF02686">
    <property type="entry name" value="GatC"/>
    <property type="match status" value="1"/>
</dbReference>
<dbReference type="NCBIfam" id="TIGR00135">
    <property type="entry name" value="gatC"/>
    <property type="match status" value="1"/>
</dbReference>
<feature type="compositionally biased region" description="Acidic residues" evidence="2">
    <location>
        <begin position="54"/>
        <end position="63"/>
    </location>
</feature>
<dbReference type="AlphaFoldDB" id="A6GF58"/>
<reference evidence="3 4" key="1">
    <citation type="submission" date="2007-06" db="EMBL/GenBank/DDBJ databases">
        <authorList>
            <person name="Shimkets L."/>
            <person name="Ferriera S."/>
            <person name="Johnson J."/>
            <person name="Kravitz S."/>
            <person name="Beeson K."/>
            <person name="Sutton G."/>
            <person name="Rogers Y.-H."/>
            <person name="Friedman R."/>
            <person name="Frazier M."/>
            <person name="Venter J.C."/>
        </authorList>
    </citation>
    <scope>NUCLEOTIDE SEQUENCE [LARGE SCALE GENOMIC DNA]</scope>
    <source>
        <strain evidence="3 4">SIR-1</strain>
    </source>
</reference>
<keyword evidence="4" id="KW-1185">Reference proteome</keyword>
<dbReference type="EMBL" id="ABCS01000089">
    <property type="protein sequence ID" value="EDM75517.1"/>
    <property type="molecule type" value="Genomic_DNA"/>
</dbReference>
<name>A6GF58_9BACT</name>
<gene>
    <name evidence="3" type="ORF">PPSIR1_31588</name>
</gene>
<evidence type="ECO:0000256" key="2">
    <source>
        <dbReference type="SAM" id="MobiDB-lite"/>
    </source>
</evidence>
<dbReference type="InterPro" id="IPR003837">
    <property type="entry name" value="GatC"/>
</dbReference>
<evidence type="ECO:0000313" key="4">
    <source>
        <dbReference type="Proteomes" id="UP000005801"/>
    </source>
</evidence>
<sequence>MNRSAPPEEMAHELAGLARLRLSDDEARSIGSQLDTVLAYLRCLAEADVDGVPEFEHESDEGDQALRADTPGPDGRVEAILAGAPKTRGSLVAVPKFKD</sequence>
<dbReference type="RefSeq" id="WP_006975348.1">
    <property type="nucleotide sequence ID" value="NZ_ABCS01000089.1"/>
</dbReference>
<dbReference type="GO" id="GO:0006450">
    <property type="term" value="P:regulation of translational fidelity"/>
    <property type="evidence" value="ECO:0007669"/>
    <property type="project" value="InterPro"/>
</dbReference>
<dbReference type="Proteomes" id="UP000005801">
    <property type="component" value="Unassembled WGS sequence"/>
</dbReference>
<organism evidence="3 4">
    <name type="scientific">Plesiocystis pacifica SIR-1</name>
    <dbReference type="NCBI Taxonomy" id="391625"/>
    <lineage>
        <taxon>Bacteria</taxon>
        <taxon>Pseudomonadati</taxon>
        <taxon>Myxococcota</taxon>
        <taxon>Polyangia</taxon>
        <taxon>Nannocystales</taxon>
        <taxon>Nannocystaceae</taxon>
        <taxon>Plesiocystis</taxon>
    </lineage>
</organism>
<accession>A6GF58</accession>
<dbReference type="Gene3D" id="1.10.20.60">
    <property type="entry name" value="Glu-tRNAGln amidotransferase C subunit, N-terminal domain"/>
    <property type="match status" value="1"/>
</dbReference>
<proteinExistence type="predicted"/>
<evidence type="ECO:0000256" key="1">
    <source>
        <dbReference type="ARBA" id="ARBA00014426"/>
    </source>
</evidence>
<dbReference type="OrthoDB" id="5295223at2"/>
<dbReference type="InterPro" id="IPR036113">
    <property type="entry name" value="Asp/Glu-ADT_sf_sub_c"/>
</dbReference>
<evidence type="ECO:0000313" key="3">
    <source>
        <dbReference type="EMBL" id="EDM75517.1"/>
    </source>
</evidence>
<protein>
    <recommendedName>
        <fullName evidence="1">Glutamyl-tRNA(Gln) amidotransferase subunit C</fullName>
    </recommendedName>
</protein>
<dbReference type="STRING" id="391625.PPSIR1_31588"/>
<dbReference type="GO" id="GO:0016740">
    <property type="term" value="F:transferase activity"/>
    <property type="evidence" value="ECO:0007669"/>
    <property type="project" value="UniProtKB-KW"/>
</dbReference>
<dbReference type="SUPFAM" id="SSF141000">
    <property type="entry name" value="Glu-tRNAGln amidotransferase C subunit"/>
    <property type="match status" value="1"/>
</dbReference>
<comment type="caution">
    <text evidence="3">The sequence shown here is derived from an EMBL/GenBank/DDBJ whole genome shotgun (WGS) entry which is preliminary data.</text>
</comment>
<feature type="region of interest" description="Disordered" evidence="2">
    <location>
        <begin position="54"/>
        <end position="77"/>
    </location>
</feature>
<keyword evidence="3" id="KW-0808">Transferase</keyword>